<proteinExistence type="predicted"/>
<keyword evidence="2" id="KW-1185">Reference proteome</keyword>
<reference evidence="1 2" key="1">
    <citation type="journal article" date="2020" name="Genome Biol. Evol.">
        <title>Comparative genomics of strictly vertically transmitted, feminizing microsporidia endosymbionts of amphipod crustaceans.</title>
        <authorList>
            <person name="Cormier A."/>
            <person name="Chebbi M.A."/>
            <person name="Giraud I."/>
            <person name="Wattier R."/>
            <person name="Teixeira M."/>
            <person name="Gilbert C."/>
            <person name="Rigaud T."/>
            <person name="Cordaux R."/>
        </authorList>
    </citation>
    <scope>NUCLEOTIDE SEQUENCE [LARGE SCALE GENOMIC DNA]</scope>
    <source>
        <strain evidence="1 2">Ou3-Ou53</strain>
    </source>
</reference>
<name>A0A9P6KX87_9MICR</name>
<dbReference type="OrthoDB" id="427924at2759"/>
<evidence type="ECO:0000313" key="2">
    <source>
        <dbReference type="Proteomes" id="UP000740883"/>
    </source>
</evidence>
<feature type="non-terminal residue" evidence="1">
    <location>
        <position position="193"/>
    </location>
</feature>
<dbReference type="AlphaFoldDB" id="A0A9P6KX87"/>
<dbReference type="EMBL" id="SBJO01001045">
    <property type="protein sequence ID" value="KAF9751305.1"/>
    <property type="molecule type" value="Genomic_DNA"/>
</dbReference>
<comment type="caution">
    <text evidence="1">The sequence shown here is derived from an EMBL/GenBank/DDBJ whole genome shotgun (WGS) entry which is preliminary data.</text>
</comment>
<gene>
    <name evidence="1" type="ORF">NGRA_3415</name>
</gene>
<organism evidence="1 2">
    <name type="scientific">Nosema granulosis</name>
    <dbReference type="NCBI Taxonomy" id="83296"/>
    <lineage>
        <taxon>Eukaryota</taxon>
        <taxon>Fungi</taxon>
        <taxon>Fungi incertae sedis</taxon>
        <taxon>Microsporidia</taxon>
        <taxon>Nosematidae</taxon>
        <taxon>Nosema</taxon>
    </lineage>
</organism>
<protein>
    <submittedName>
        <fullName evidence="1">Uncharacterized protein</fullName>
    </submittedName>
</protein>
<accession>A0A9P6KX87</accession>
<dbReference type="Proteomes" id="UP000740883">
    <property type="component" value="Unassembled WGS sequence"/>
</dbReference>
<evidence type="ECO:0000313" key="1">
    <source>
        <dbReference type="EMBL" id="KAF9751305.1"/>
    </source>
</evidence>
<sequence>MEDKDNKFIMVENNIIKPKDDIINAQNIVQELKKLKNLSFFINLKDDQKVEYVLSRACYDLIDWHCTLKIRKTSWTYEKWKNSVVENYGVRKMEIGDIYRFKQDKSQSIVDFLKSVEKACEENKIKTEEKIKIMLTVMHTGYNDIRRLIIREKNLDSLILEDIIQLEKFQKEEEKKVAEAKSEETIKKDALTK</sequence>